<keyword evidence="2" id="KW-1133">Transmembrane helix</keyword>
<gene>
    <name evidence="3" type="ORF">M9Y10_017218</name>
</gene>
<dbReference type="Proteomes" id="UP001470230">
    <property type="component" value="Unassembled WGS sequence"/>
</dbReference>
<proteinExistence type="predicted"/>
<evidence type="ECO:0008006" key="5">
    <source>
        <dbReference type="Google" id="ProtNLM"/>
    </source>
</evidence>
<accession>A0ABR2HVJ7</accession>
<name>A0ABR2HVJ7_9EUKA</name>
<dbReference type="EMBL" id="JAPFFF010000022">
    <property type="protein sequence ID" value="KAK8853657.1"/>
    <property type="molecule type" value="Genomic_DNA"/>
</dbReference>
<evidence type="ECO:0000313" key="4">
    <source>
        <dbReference type="Proteomes" id="UP001470230"/>
    </source>
</evidence>
<feature type="coiled-coil region" evidence="1">
    <location>
        <begin position="139"/>
        <end position="261"/>
    </location>
</feature>
<feature type="transmembrane region" description="Helical" evidence="2">
    <location>
        <begin position="62"/>
        <end position="80"/>
    </location>
</feature>
<organism evidence="3 4">
    <name type="scientific">Tritrichomonas musculus</name>
    <dbReference type="NCBI Taxonomy" id="1915356"/>
    <lineage>
        <taxon>Eukaryota</taxon>
        <taxon>Metamonada</taxon>
        <taxon>Parabasalia</taxon>
        <taxon>Tritrichomonadida</taxon>
        <taxon>Tritrichomonadidae</taxon>
        <taxon>Tritrichomonas</taxon>
    </lineage>
</organism>
<keyword evidence="4" id="KW-1185">Reference proteome</keyword>
<evidence type="ECO:0000313" key="3">
    <source>
        <dbReference type="EMBL" id="KAK8853657.1"/>
    </source>
</evidence>
<keyword evidence="1" id="KW-0175">Coiled coil</keyword>
<evidence type="ECO:0000256" key="2">
    <source>
        <dbReference type="SAM" id="Phobius"/>
    </source>
</evidence>
<keyword evidence="2" id="KW-0472">Membrane</keyword>
<protein>
    <recommendedName>
        <fullName evidence="5">Viral A-type inclusion protein</fullName>
    </recommendedName>
</protein>
<sequence>MIKDEYVYLITYLNKIVKEVVNGTIEAAQMYPLIDNCQIMVDSFEGKLFDERQKHSNHIGNLWKYVFGLVIQSVSVFYYMNICLSKRGKEFMNLLSKEVSMRFMNFDNDEDLTDWNFTMSLPVPQKVLPVPQISPKENEEEVLNATKQLQSQNEEAEKKVVQQKEVVEEAKKSKNELLDMVKKLTKIIHSNPNLMKENEKELRTQVQGLNDEISNFENGIQDLKNQIELKRREIEDRKKKIQEIQGNLSQLQQIFNILNQT</sequence>
<keyword evidence="2" id="KW-0812">Transmembrane</keyword>
<comment type="caution">
    <text evidence="3">The sequence shown here is derived from an EMBL/GenBank/DDBJ whole genome shotgun (WGS) entry which is preliminary data.</text>
</comment>
<reference evidence="3 4" key="1">
    <citation type="submission" date="2024-04" db="EMBL/GenBank/DDBJ databases">
        <title>Tritrichomonas musculus Genome.</title>
        <authorList>
            <person name="Alves-Ferreira E."/>
            <person name="Grigg M."/>
            <person name="Lorenzi H."/>
            <person name="Galac M."/>
        </authorList>
    </citation>
    <scope>NUCLEOTIDE SEQUENCE [LARGE SCALE GENOMIC DNA]</scope>
    <source>
        <strain evidence="3 4">EAF2021</strain>
    </source>
</reference>
<evidence type="ECO:0000256" key="1">
    <source>
        <dbReference type="SAM" id="Coils"/>
    </source>
</evidence>